<dbReference type="AlphaFoldDB" id="A0A432JL39"/>
<gene>
    <name evidence="2" type="ORF">DSL92_00540</name>
</gene>
<comment type="caution">
    <text evidence="2">The sequence shown here is derived from an EMBL/GenBank/DDBJ whole genome shotgun (WGS) entry which is preliminary data.</text>
</comment>
<dbReference type="EMBL" id="RXHI01000001">
    <property type="protein sequence ID" value="RUA23268.1"/>
    <property type="molecule type" value="Genomic_DNA"/>
</dbReference>
<evidence type="ECO:0000256" key="1">
    <source>
        <dbReference type="SAM" id="MobiDB-lite"/>
    </source>
</evidence>
<organism evidence="2">
    <name type="scientific">Billgrantia gudaonensis</name>
    <dbReference type="NCBI Taxonomy" id="376427"/>
    <lineage>
        <taxon>Bacteria</taxon>
        <taxon>Pseudomonadati</taxon>
        <taxon>Pseudomonadota</taxon>
        <taxon>Gammaproteobacteria</taxon>
        <taxon>Oceanospirillales</taxon>
        <taxon>Halomonadaceae</taxon>
        <taxon>Billgrantia</taxon>
    </lineage>
</organism>
<feature type="region of interest" description="Disordered" evidence="1">
    <location>
        <begin position="1"/>
        <end position="31"/>
    </location>
</feature>
<proteinExistence type="predicted"/>
<name>A0A432JL39_9GAMM</name>
<protein>
    <submittedName>
        <fullName evidence="2">Uncharacterized protein</fullName>
    </submittedName>
</protein>
<evidence type="ECO:0000313" key="2">
    <source>
        <dbReference type="EMBL" id="RUA23268.1"/>
    </source>
</evidence>
<reference evidence="2" key="1">
    <citation type="submission" date="2018-12" db="EMBL/GenBank/DDBJ databases">
        <authorList>
            <person name="Jadhav K."/>
            <person name="Kushwaha B."/>
            <person name="Jadhav I."/>
        </authorList>
    </citation>
    <scope>NUCLEOTIDE SEQUENCE [LARGE SCALE GENOMIC DNA]</scope>
    <source>
        <strain evidence="2">SBS 10</strain>
    </source>
</reference>
<sequence>MAAITGDRAVASAPHVAALASRSRDASHRQSRIADQVIQEMQALAIRSEDLSCSIYWARKPTGCAAACR</sequence>
<accession>A0A432JL39</accession>
<feature type="compositionally biased region" description="Low complexity" evidence="1">
    <location>
        <begin position="9"/>
        <end position="21"/>
    </location>
</feature>